<proteinExistence type="predicted"/>
<dbReference type="AlphaFoldDB" id="A0AAV5ISZ6"/>
<accession>A0AAV5ISZ6</accession>
<protein>
    <submittedName>
        <fullName evidence="2">Uncharacterized protein</fullName>
    </submittedName>
</protein>
<dbReference type="Proteomes" id="UP001054252">
    <property type="component" value="Unassembled WGS sequence"/>
</dbReference>
<name>A0AAV5ISZ6_9ROSI</name>
<comment type="caution">
    <text evidence="2">The sequence shown here is derived from an EMBL/GenBank/DDBJ whole genome shotgun (WGS) entry which is preliminary data.</text>
</comment>
<evidence type="ECO:0000313" key="2">
    <source>
        <dbReference type="EMBL" id="GKV01013.1"/>
    </source>
</evidence>
<reference evidence="2 3" key="1">
    <citation type="journal article" date="2021" name="Commun. Biol.">
        <title>The genome of Shorea leprosula (Dipterocarpaceae) highlights the ecological relevance of drought in aseasonal tropical rainforests.</title>
        <authorList>
            <person name="Ng K.K.S."/>
            <person name="Kobayashi M.J."/>
            <person name="Fawcett J.A."/>
            <person name="Hatakeyama M."/>
            <person name="Paape T."/>
            <person name="Ng C.H."/>
            <person name="Ang C.C."/>
            <person name="Tnah L.H."/>
            <person name="Lee C.T."/>
            <person name="Nishiyama T."/>
            <person name="Sese J."/>
            <person name="O'Brien M.J."/>
            <person name="Copetti D."/>
            <person name="Mohd Noor M.I."/>
            <person name="Ong R.C."/>
            <person name="Putra M."/>
            <person name="Sireger I.Z."/>
            <person name="Indrioko S."/>
            <person name="Kosugi Y."/>
            <person name="Izuno A."/>
            <person name="Isagi Y."/>
            <person name="Lee S.L."/>
            <person name="Shimizu K.K."/>
        </authorList>
    </citation>
    <scope>NUCLEOTIDE SEQUENCE [LARGE SCALE GENOMIC DNA]</scope>
    <source>
        <strain evidence="2">214</strain>
    </source>
</reference>
<feature type="region of interest" description="Disordered" evidence="1">
    <location>
        <begin position="1"/>
        <end position="39"/>
    </location>
</feature>
<organism evidence="2 3">
    <name type="scientific">Rubroshorea leprosula</name>
    <dbReference type="NCBI Taxonomy" id="152421"/>
    <lineage>
        <taxon>Eukaryota</taxon>
        <taxon>Viridiplantae</taxon>
        <taxon>Streptophyta</taxon>
        <taxon>Embryophyta</taxon>
        <taxon>Tracheophyta</taxon>
        <taxon>Spermatophyta</taxon>
        <taxon>Magnoliopsida</taxon>
        <taxon>eudicotyledons</taxon>
        <taxon>Gunneridae</taxon>
        <taxon>Pentapetalae</taxon>
        <taxon>rosids</taxon>
        <taxon>malvids</taxon>
        <taxon>Malvales</taxon>
        <taxon>Dipterocarpaceae</taxon>
        <taxon>Rubroshorea</taxon>
    </lineage>
</organism>
<sequence>MAICPDPREVPSPPFAGTGTGTGTGTNSPAPRGPVDIPRVPTCSVSCSVPVKRTMMKKRKMRLQMIKTRMEVRRKMDLVRMVNNKKEKGKEREKERVVLGAFGVNKK</sequence>
<evidence type="ECO:0000313" key="3">
    <source>
        <dbReference type="Proteomes" id="UP001054252"/>
    </source>
</evidence>
<dbReference type="EMBL" id="BPVZ01000016">
    <property type="protein sequence ID" value="GKV01013.1"/>
    <property type="molecule type" value="Genomic_DNA"/>
</dbReference>
<keyword evidence="3" id="KW-1185">Reference proteome</keyword>
<gene>
    <name evidence="2" type="ORF">SLEP1_g13612</name>
</gene>
<evidence type="ECO:0000256" key="1">
    <source>
        <dbReference type="SAM" id="MobiDB-lite"/>
    </source>
</evidence>